<evidence type="ECO:0000256" key="1">
    <source>
        <dbReference type="ARBA" id="ARBA00004571"/>
    </source>
</evidence>
<dbReference type="PANTHER" id="PTHR32552:SF82">
    <property type="entry name" value="FCUA PROTEIN"/>
    <property type="match status" value="1"/>
</dbReference>
<keyword evidence="3" id="KW-0812">Transmembrane</keyword>
<dbReference type="GO" id="GO:0015344">
    <property type="term" value="F:siderophore uptake transmembrane transporter activity"/>
    <property type="evidence" value="ECO:0007669"/>
    <property type="project" value="TreeGrafter"/>
</dbReference>
<evidence type="ECO:0000256" key="2">
    <source>
        <dbReference type="ARBA" id="ARBA00022448"/>
    </source>
</evidence>
<dbReference type="EMBL" id="VSSQ01099838">
    <property type="protein sequence ID" value="MPN42243.1"/>
    <property type="molecule type" value="Genomic_DNA"/>
</dbReference>
<dbReference type="PANTHER" id="PTHR32552">
    <property type="entry name" value="FERRICHROME IRON RECEPTOR-RELATED"/>
    <property type="match status" value="1"/>
</dbReference>
<keyword evidence="6" id="KW-0675">Receptor</keyword>
<organism evidence="6">
    <name type="scientific">bioreactor metagenome</name>
    <dbReference type="NCBI Taxonomy" id="1076179"/>
    <lineage>
        <taxon>unclassified sequences</taxon>
        <taxon>metagenomes</taxon>
        <taxon>ecological metagenomes</taxon>
    </lineage>
</organism>
<name>A0A645I433_9ZZZZ</name>
<evidence type="ECO:0000313" key="6">
    <source>
        <dbReference type="EMBL" id="MPN42243.1"/>
    </source>
</evidence>
<dbReference type="InterPro" id="IPR036942">
    <property type="entry name" value="Beta-barrel_TonB_sf"/>
</dbReference>
<reference evidence="6" key="1">
    <citation type="submission" date="2019-08" db="EMBL/GenBank/DDBJ databases">
        <authorList>
            <person name="Kucharzyk K."/>
            <person name="Murdoch R.W."/>
            <person name="Higgins S."/>
            <person name="Loffler F."/>
        </authorList>
    </citation>
    <scope>NUCLEOTIDE SEQUENCE</scope>
</reference>
<evidence type="ECO:0000256" key="5">
    <source>
        <dbReference type="ARBA" id="ARBA00023237"/>
    </source>
</evidence>
<proteinExistence type="predicted"/>
<dbReference type="Gene3D" id="2.40.170.20">
    <property type="entry name" value="TonB-dependent receptor, beta-barrel domain"/>
    <property type="match status" value="1"/>
</dbReference>
<comment type="subcellular location">
    <subcellularLocation>
        <location evidence="1">Cell outer membrane</location>
        <topology evidence="1">Multi-pass membrane protein</topology>
    </subcellularLocation>
</comment>
<keyword evidence="5" id="KW-0998">Cell outer membrane</keyword>
<keyword evidence="2" id="KW-0813">Transport</keyword>
<dbReference type="InterPro" id="IPR039426">
    <property type="entry name" value="TonB-dep_rcpt-like"/>
</dbReference>
<dbReference type="PROSITE" id="PS52016">
    <property type="entry name" value="TONB_DEPENDENT_REC_3"/>
    <property type="match status" value="1"/>
</dbReference>
<sequence>MGVARRQFSLQGEWDLPGVNGLTLTSRVNAVGDVYADSANLTRVPGWTTYELGLRYATKAGGMPMTLRASVQNVGDKRYWRQGAYAATPGMPRTLAVSSTFEF</sequence>
<protein>
    <submittedName>
        <fullName evidence="6">Ferrichrome receptor FcuA</fullName>
    </submittedName>
</protein>
<accession>A0A645I433</accession>
<evidence type="ECO:0000256" key="3">
    <source>
        <dbReference type="ARBA" id="ARBA00022692"/>
    </source>
</evidence>
<gene>
    <name evidence="6" type="primary">fcuA_1</name>
    <name evidence="6" type="ORF">SDC9_189799</name>
</gene>
<dbReference type="SUPFAM" id="SSF56935">
    <property type="entry name" value="Porins"/>
    <property type="match status" value="1"/>
</dbReference>
<dbReference type="GO" id="GO:0009279">
    <property type="term" value="C:cell outer membrane"/>
    <property type="evidence" value="ECO:0007669"/>
    <property type="project" value="UniProtKB-SubCell"/>
</dbReference>
<dbReference type="AlphaFoldDB" id="A0A645I433"/>
<comment type="caution">
    <text evidence="6">The sequence shown here is derived from an EMBL/GenBank/DDBJ whole genome shotgun (WGS) entry which is preliminary data.</text>
</comment>
<evidence type="ECO:0000256" key="4">
    <source>
        <dbReference type="ARBA" id="ARBA00023136"/>
    </source>
</evidence>
<keyword evidence="4" id="KW-0472">Membrane</keyword>